<evidence type="ECO:0000313" key="2">
    <source>
        <dbReference type="EMBL" id="KUG15600.1"/>
    </source>
</evidence>
<organism evidence="2">
    <name type="scientific">hydrocarbon metagenome</name>
    <dbReference type="NCBI Taxonomy" id="938273"/>
    <lineage>
        <taxon>unclassified sequences</taxon>
        <taxon>metagenomes</taxon>
        <taxon>ecological metagenomes</taxon>
    </lineage>
</organism>
<name>A0A0W8F3Y7_9ZZZZ</name>
<proteinExistence type="predicted"/>
<protein>
    <submittedName>
        <fullName evidence="2">Uncharacterized protein</fullName>
    </submittedName>
</protein>
<keyword evidence="1" id="KW-0472">Membrane</keyword>
<reference evidence="2" key="1">
    <citation type="journal article" date="2015" name="Proc. Natl. Acad. Sci. U.S.A.">
        <title>Networks of energetic and metabolic interactions define dynamics in microbial communities.</title>
        <authorList>
            <person name="Embree M."/>
            <person name="Liu J.K."/>
            <person name="Al-Bassam M.M."/>
            <person name="Zengler K."/>
        </authorList>
    </citation>
    <scope>NUCLEOTIDE SEQUENCE</scope>
</reference>
<dbReference type="EMBL" id="LNQE01001547">
    <property type="protein sequence ID" value="KUG15600.1"/>
    <property type="molecule type" value="Genomic_DNA"/>
</dbReference>
<keyword evidence="1" id="KW-0812">Transmembrane</keyword>
<keyword evidence="1" id="KW-1133">Transmembrane helix</keyword>
<sequence length="129" mass="13777">MCTASTTAFIDRTITTGDDGIITVHLSLPEGMIGGIIELIPAGFEYLGTSHADDQTQQQGQRIRFAIIGENTVTYSLRGEGTPRITGSVLDLTTGEEEEIIPGQKSPAPAVILAGAITLAVLIFRRRYS</sequence>
<evidence type="ECO:0000256" key="1">
    <source>
        <dbReference type="SAM" id="Phobius"/>
    </source>
</evidence>
<feature type="transmembrane region" description="Helical" evidence="1">
    <location>
        <begin position="107"/>
        <end position="124"/>
    </location>
</feature>
<dbReference type="AlphaFoldDB" id="A0A0W8F3Y7"/>
<gene>
    <name evidence="2" type="ORF">ASZ90_014747</name>
</gene>
<accession>A0A0W8F3Y7</accession>
<comment type="caution">
    <text evidence="2">The sequence shown here is derived from an EMBL/GenBank/DDBJ whole genome shotgun (WGS) entry which is preliminary data.</text>
</comment>